<reference evidence="3" key="1">
    <citation type="submission" date="2016-09" db="EMBL/GenBank/DDBJ databases">
        <title>Complete Genome Sequence of Brevibacterium linens SMQ-1335.</title>
        <authorList>
            <person name="de Melo A.G."/>
            <person name="Labrie S.J."/>
            <person name="Dumaresq J."/>
            <person name="Roberts R.J."/>
            <person name="Tremblay D.M."/>
            <person name="Moineau S."/>
        </authorList>
    </citation>
    <scope>NUCLEOTIDE SEQUENCE [LARGE SCALE GENOMIC DNA]</scope>
    <source>
        <strain evidence="3">SMQ-1335</strain>
    </source>
</reference>
<evidence type="ECO:0000256" key="1">
    <source>
        <dbReference type="SAM" id="MobiDB-lite"/>
    </source>
</evidence>
<dbReference type="KEGG" id="blin:BLSMQ_3209"/>
<dbReference type="AlphaFoldDB" id="A0A1D7W7C9"/>
<dbReference type="EMBL" id="CP017150">
    <property type="protein sequence ID" value="AOP54911.1"/>
    <property type="molecule type" value="Genomic_DNA"/>
</dbReference>
<proteinExistence type="predicted"/>
<accession>A0A1D7W7C9</accession>
<evidence type="ECO:0000313" key="3">
    <source>
        <dbReference type="Proteomes" id="UP000094793"/>
    </source>
</evidence>
<sequence length="64" mass="7065">MVNLLHRIAFPDPPRQSSPAHQRPAIDDTAMPACAVARPNTLLNCGDNGHRYSNDEIIVNSTRQ</sequence>
<evidence type="ECO:0000313" key="2">
    <source>
        <dbReference type="EMBL" id="AOP54911.1"/>
    </source>
</evidence>
<gene>
    <name evidence="2" type="ORF">BLSMQ_3209</name>
</gene>
<feature type="region of interest" description="Disordered" evidence="1">
    <location>
        <begin position="1"/>
        <end position="27"/>
    </location>
</feature>
<protein>
    <submittedName>
        <fullName evidence="2">Uncharacterized protein</fullName>
    </submittedName>
</protein>
<name>A0A1D7W7C9_BREAU</name>
<dbReference type="Proteomes" id="UP000094793">
    <property type="component" value="Chromosome"/>
</dbReference>
<organism evidence="2 3">
    <name type="scientific">Brevibacterium aurantiacum</name>
    <dbReference type="NCBI Taxonomy" id="273384"/>
    <lineage>
        <taxon>Bacteria</taxon>
        <taxon>Bacillati</taxon>
        <taxon>Actinomycetota</taxon>
        <taxon>Actinomycetes</taxon>
        <taxon>Micrococcales</taxon>
        <taxon>Brevibacteriaceae</taxon>
        <taxon>Brevibacterium</taxon>
    </lineage>
</organism>